<evidence type="ECO:0000256" key="5">
    <source>
        <dbReference type="SAM" id="Phobius"/>
    </source>
</evidence>
<feature type="transmembrane region" description="Helical" evidence="5">
    <location>
        <begin position="266"/>
        <end position="293"/>
    </location>
</feature>
<dbReference type="PANTHER" id="PTHR22950">
    <property type="entry name" value="AMINO ACID TRANSPORTER"/>
    <property type="match status" value="1"/>
</dbReference>
<dbReference type="PIR" id="T26705">
    <property type="entry name" value="T26705"/>
</dbReference>
<dbReference type="PaxDb" id="6239-Y38H6C.17"/>
<organism evidence="7 8">
    <name type="scientific">Caenorhabditis elegans</name>
    <dbReference type="NCBI Taxonomy" id="6239"/>
    <lineage>
        <taxon>Eukaryota</taxon>
        <taxon>Metazoa</taxon>
        <taxon>Ecdysozoa</taxon>
        <taxon>Nematoda</taxon>
        <taxon>Chromadorea</taxon>
        <taxon>Rhabditida</taxon>
        <taxon>Rhabditina</taxon>
        <taxon>Rhabditomorpha</taxon>
        <taxon>Rhabditoidea</taxon>
        <taxon>Rhabditidae</taxon>
        <taxon>Peloderinae</taxon>
        <taxon>Caenorhabditis</taxon>
    </lineage>
</organism>
<dbReference type="Reactome" id="R-CEL-428559">
    <property type="pathway name" value="Proton-coupled neutral amino acid transporters"/>
</dbReference>
<dbReference type="FunCoup" id="Q9XX44">
    <property type="interactions" value="24"/>
</dbReference>
<feature type="transmembrane region" description="Helical" evidence="5">
    <location>
        <begin position="223"/>
        <end position="245"/>
    </location>
</feature>
<dbReference type="KEGG" id="cel:CELE_Y38H6C.17"/>
<dbReference type="OMA" id="ANICMIA"/>
<evidence type="ECO:0000313" key="9">
    <source>
        <dbReference type="WormBase" id="Y38H6C.17"/>
    </source>
</evidence>
<keyword evidence="4 5" id="KW-0472">Membrane</keyword>
<dbReference type="GO" id="GO:0003333">
    <property type="term" value="P:amino acid transmembrane transport"/>
    <property type="evidence" value="ECO:0000318"/>
    <property type="project" value="GO_Central"/>
</dbReference>
<dbReference type="AGR" id="WB:WBGene00012629"/>
<feature type="transmembrane region" description="Helical" evidence="5">
    <location>
        <begin position="355"/>
        <end position="375"/>
    </location>
</feature>
<keyword evidence="8" id="KW-1185">Reference proteome</keyword>
<dbReference type="PANTHER" id="PTHR22950:SF193">
    <property type="entry name" value="AMINO ACID TRANSPORTER TRANSMEMBRANE DOMAIN-CONTAINING PROTEIN"/>
    <property type="match status" value="1"/>
</dbReference>
<dbReference type="Proteomes" id="UP000001940">
    <property type="component" value="Chromosome V"/>
</dbReference>
<dbReference type="GO" id="GO:0005774">
    <property type="term" value="C:vacuolar membrane"/>
    <property type="evidence" value="ECO:0000318"/>
    <property type="project" value="GO_Central"/>
</dbReference>
<name>Q9XX44_CAEEL</name>
<feature type="transmembrane region" description="Helical" evidence="5">
    <location>
        <begin position="191"/>
        <end position="211"/>
    </location>
</feature>
<evidence type="ECO:0000256" key="1">
    <source>
        <dbReference type="ARBA" id="ARBA00004141"/>
    </source>
</evidence>
<dbReference type="OrthoDB" id="1684102at2759"/>
<evidence type="ECO:0000259" key="6">
    <source>
        <dbReference type="Pfam" id="PF01490"/>
    </source>
</evidence>
<evidence type="ECO:0000256" key="4">
    <source>
        <dbReference type="ARBA" id="ARBA00023136"/>
    </source>
</evidence>
<dbReference type="SMR" id="Q9XX44"/>
<dbReference type="eggNOG" id="KOG1304">
    <property type="taxonomic scope" value="Eukaryota"/>
</dbReference>
<feature type="transmembrane region" description="Helical" evidence="5">
    <location>
        <begin position="66"/>
        <end position="87"/>
    </location>
</feature>
<evidence type="ECO:0000313" key="7">
    <source>
        <dbReference type="EMBL" id="CAA20995.2"/>
    </source>
</evidence>
<comment type="subcellular location">
    <subcellularLocation>
        <location evidence="1">Membrane</location>
        <topology evidence="1">Multi-pass membrane protein</topology>
    </subcellularLocation>
</comment>
<keyword evidence="2 5" id="KW-0812">Transmembrane</keyword>
<dbReference type="GO" id="GO:0015179">
    <property type="term" value="F:L-amino acid transmembrane transporter activity"/>
    <property type="evidence" value="ECO:0000318"/>
    <property type="project" value="GO_Central"/>
</dbReference>
<protein>
    <submittedName>
        <fullName evidence="7">Amino acid transporter transmembrane domain-containing protein</fullName>
    </submittedName>
</protein>
<dbReference type="UCSC" id="Y38H6C.17">
    <property type="organism name" value="c. elegans"/>
</dbReference>
<gene>
    <name evidence="7 9" type="primary">slc-36.3</name>
    <name evidence="7" type="ORF">CELE_Y38H6C.17</name>
    <name evidence="9" type="ORF">Y38H6C.17</name>
</gene>
<evidence type="ECO:0000256" key="3">
    <source>
        <dbReference type="ARBA" id="ARBA00022989"/>
    </source>
</evidence>
<evidence type="ECO:0000256" key="2">
    <source>
        <dbReference type="ARBA" id="ARBA00022692"/>
    </source>
</evidence>
<dbReference type="CTD" id="189698"/>
<evidence type="ECO:0000313" key="8">
    <source>
        <dbReference type="Proteomes" id="UP000001940"/>
    </source>
</evidence>
<feature type="transmembrane region" description="Helical" evidence="5">
    <location>
        <begin position="41"/>
        <end position="60"/>
    </location>
</feature>
<dbReference type="Reactome" id="R-CEL-352230">
    <property type="pathway name" value="Amino acid transport across the plasma membrane"/>
</dbReference>
<feature type="transmembrane region" description="Helical" evidence="5">
    <location>
        <begin position="427"/>
        <end position="445"/>
    </location>
</feature>
<sequence>MTLKKAPLDTEIQNYDSIEFRKNAGGSIVVRKTGISATSGLINFVCGMMGPGCFSLAVSFKQAGLWGGFASVFIIGGLSLYSMHKIVNCSQFLSEKKGDQKLDYGEMAKSAMENSYGWAKKYGKIAKVVVNTCLLAFQLGVITVSMIFAVEHIIEIWQFIAGSPPPFSKIVLILMYFVPQMLFNLIGHIRIITFLSLCGNVIIFAAIALITQELLSHTWYPTWELPSITGVEGVSLAAGSLIYSFEGQAMVLPLENSLKHPQDMRGLTGVLSTAMNVVIVFYAFLGFFGYIAFGPDVRGSLTLNLPNSVLSVTVKGLLVLKVLLGNALQLFIIVQMLLPSLQAKVSENRKLIHKILPYALRLSLMLVSLSLALAVPNLTEIIPFVGITSGLLISLIIPSFLDCIVFLPVLKERGEKKNYYQKMITNIVIFVLGWLLLGSGLYSSIDDVINNNDS</sequence>
<dbReference type="Pfam" id="PF01490">
    <property type="entry name" value="Aa_trans"/>
    <property type="match status" value="1"/>
</dbReference>
<dbReference type="EMBL" id="BX284605">
    <property type="protein sequence ID" value="CAA20995.2"/>
    <property type="molecule type" value="Genomic_DNA"/>
</dbReference>
<feature type="transmembrane region" description="Helical" evidence="5">
    <location>
        <begin position="381"/>
        <end position="407"/>
    </location>
</feature>
<dbReference type="Bgee" id="WBGene00012629">
    <property type="expression patterns" value="Expressed in larva and 3 other cell types or tissues"/>
</dbReference>
<dbReference type="HOGENOM" id="CLU_009646_0_1_1"/>
<reference evidence="7 8" key="1">
    <citation type="journal article" date="1998" name="Science">
        <title>Genome sequence of the nematode C. elegans: a platform for investigating biology.</title>
        <authorList>
            <consortium name="The C. elegans sequencing consortium"/>
            <person name="Sulson J.E."/>
            <person name="Waterston R."/>
        </authorList>
    </citation>
    <scope>NUCLEOTIDE SEQUENCE [LARGE SCALE GENOMIC DNA]</scope>
    <source>
        <strain evidence="7 8">Bristol N2</strain>
    </source>
</reference>
<dbReference type="GeneID" id="189698"/>
<proteinExistence type="predicted"/>
<keyword evidence="3 5" id="KW-1133">Transmembrane helix</keyword>
<feature type="domain" description="Amino acid transporter transmembrane" evidence="6">
    <location>
        <begin position="34"/>
        <end position="442"/>
    </location>
</feature>
<dbReference type="PhylomeDB" id="Q9XX44"/>
<dbReference type="WormBase" id="Y38H6C.17">
    <property type="protein sequence ID" value="CE39824"/>
    <property type="gene ID" value="WBGene00012629"/>
    <property type="gene designation" value="slc-36.3"/>
</dbReference>
<dbReference type="InParanoid" id="Q9XX44"/>
<dbReference type="Reactome" id="R-CEL-71240">
    <property type="pathway name" value="Tryptophan catabolism"/>
</dbReference>
<dbReference type="RefSeq" id="NP_507960.2">
    <property type="nucleotide sequence ID" value="NM_075559.7"/>
</dbReference>
<feature type="transmembrane region" description="Helical" evidence="5">
    <location>
        <begin position="313"/>
        <end position="334"/>
    </location>
</feature>
<dbReference type="InterPro" id="IPR013057">
    <property type="entry name" value="AA_transpt_TM"/>
</dbReference>
<feature type="transmembrane region" description="Helical" evidence="5">
    <location>
        <begin position="128"/>
        <end position="150"/>
    </location>
</feature>
<dbReference type="AlphaFoldDB" id="Q9XX44"/>
<accession>Q9XX44</accession>